<dbReference type="SUPFAM" id="SSF55797">
    <property type="entry name" value="PR-1-like"/>
    <property type="match status" value="1"/>
</dbReference>
<accession>A0ABT0NWS6</accession>
<organism evidence="4 5">
    <name type="scientific">Streptomyces lavenduligriseus</name>
    <dbReference type="NCBI Taxonomy" id="67315"/>
    <lineage>
        <taxon>Bacteria</taxon>
        <taxon>Bacillati</taxon>
        <taxon>Actinomycetota</taxon>
        <taxon>Actinomycetes</taxon>
        <taxon>Kitasatosporales</taxon>
        <taxon>Streptomycetaceae</taxon>
        <taxon>Streptomyces</taxon>
    </lineage>
</organism>
<dbReference type="EMBL" id="JAMCCK010000029">
    <property type="protein sequence ID" value="MCL3995910.1"/>
    <property type="molecule type" value="Genomic_DNA"/>
</dbReference>
<evidence type="ECO:0000313" key="5">
    <source>
        <dbReference type="Proteomes" id="UP001202052"/>
    </source>
</evidence>
<feature type="compositionally biased region" description="Pro residues" evidence="1">
    <location>
        <begin position="298"/>
        <end position="307"/>
    </location>
</feature>
<dbReference type="PANTHER" id="PTHR31157">
    <property type="entry name" value="SCP DOMAIN-CONTAINING PROTEIN"/>
    <property type="match status" value="1"/>
</dbReference>
<feature type="compositionally biased region" description="Low complexity" evidence="1">
    <location>
        <begin position="199"/>
        <end position="223"/>
    </location>
</feature>
<reference evidence="4 5" key="1">
    <citation type="submission" date="2022-05" db="EMBL/GenBank/DDBJ databases">
        <title>Genome Resource of Streptomyces lavenduligriseus GA1-1, a Strain with Broad-Spectrum Antifungal Activity against Phytopathogenic Fungi.</title>
        <authorList>
            <person name="Qi D."/>
        </authorList>
    </citation>
    <scope>NUCLEOTIDE SEQUENCE [LARGE SCALE GENOMIC DNA]</scope>
    <source>
        <strain evidence="4 5">GA1-1</strain>
    </source>
</reference>
<feature type="compositionally biased region" description="Gly residues" evidence="1">
    <location>
        <begin position="82"/>
        <end position="97"/>
    </location>
</feature>
<protein>
    <submittedName>
        <fullName evidence="4">CAP domain-containing protein</fullName>
    </submittedName>
</protein>
<keyword evidence="2" id="KW-0472">Membrane</keyword>
<dbReference type="Proteomes" id="UP001202052">
    <property type="component" value="Unassembled WGS sequence"/>
</dbReference>
<feature type="compositionally biased region" description="Low complexity" evidence="1">
    <location>
        <begin position="69"/>
        <end position="81"/>
    </location>
</feature>
<dbReference type="CDD" id="cd05379">
    <property type="entry name" value="CAP_bacterial"/>
    <property type="match status" value="1"/>
</dbReference>
<evidence type="ECO:0000313" key="4">
    <source>
        <dbReference type="EMBL" id="MCL3995910.1"/>
    </source>
</evidence>
<name>A0ABT0NWS6_9ACTN</name>
<feature type="domain" description="SCP" evidence="3">
    <location>
        <begin position="324"/>
        <end position="438"/>
    </location>
</feature>
<feature type="region of interest" description="Disordered" evidence="1">
    <location>
        <begin position="144"/>
        <end position="312"/>
    </location>
</feature>
<gene>
    <name evidence="4" type="ORF">M4438_20745</name>
</gene>
<feature type="compositionally biased region" description="Low complexity" evidence="1">
    <location>
        <begin position="256"/>
        <end position="268"/>
    </location>
</feature>
<proteinExistence type="predicted"/>
<keyword evidence="2" id="KW-0812">Transmembrane</keyword>
<dbReference type="PANTHER" id="PTHR31157:SF1">
    <property type="entry name" value="SCP DOMAIN-CONTAINING PROTEIN"/>
    <property type="match status" value="1"/>
</dbReference>
<evidence type="ECO:0000256" key="2">
    <source>
        <dbReference type="SAM" id="Phobius"/>
    </source>
</evidence>
<feature type="compositionally biased region" description="Basic and acidic residues" evidence="1">
    <location>
        <begin position="12"/>
        <end position="22"/>
    </location>
</feature>
<feature type="compositionally biased region" description="Low complexity" evidence="1">
    <location>
        <begin position="281"/>
        <end position="297"/>
    </location>
</feature>
<evidence type="ECO:0000256" key="1">
    <source>
        <dbReference type="SAM" id="MobiDB-lite"/>
    </source>
</evidence>
<dbReference type="InterPro" id="IPR035940">
    <property type="entry name" value="CAP_sf"/>
</dbReference>
<comment type="caution">
    <text evidence="4">The sequence shown here is derived from an EMBL/GenBank/DDBJ whole genome shotgun (WGS) entry which is preliminary data.</text>
</comment>
<dbReference type="Gene3D" id="3.40.33.10">
    <property type="entry name" value="CAP"/>
    <property type="match status" value="1"/>
</dbReference>
<feature type="compositionally biased region" description="Low complexity" evidence="1">
    <location>
        <begin position="44"/>
        <end position="57"/>
    </location>
</feature>
<feature type="region of interest" description="Disordered" evidence="1">
    <location>
        <begin position="1"/>
        <end position="104"/>
    </location>
</feature>
<keyword evidence="2" id="KW-1133">Transmembrane helix</keyword>
<evidence type="ECO:0000259" key="3">
    <source>
        <dbReference type="Pfam" id="PF00188"/>
    </source>
</evidence>
<feature type="compositionally biased region" description="Gly residues" evidence="1">
    <location>
        <begin position="169"/>
        <end position="198"/>
    </location>
</feature>
<dbReference type="Pfam" id="PF00188">
    <property type="entry name" value="CAP"/>
    <property type="match status" value="1"/>
</dbReference>
<feature type="transmembrane region" description="Helical" evidence="2">
    <location>
        <begin position="113"/>
        <end position="134"/>
    </location>
</feature>
<sequence length="440" mass="42726">MGRHRRSAAGSDDPRHAHDPRHSPAHPSSGDRPVPADIGPYPAPEAYAEATAKAQAYLFATDDEPAPAAPESGSAPDSGTDSGSGGGGWGGDAGGEARGGDRPWSKAVRPVRAALLGVAVAVVLGTAAVGSGAVPGLEHYRLGGGTDTTGGERTGAVASPGNTASEQGGTSGSVGAGATAGSGDGGATAGSGDGGGRPTGSSDASPSGAASASKPAPAGSAPARTATGKPSPKAGPRKTPGTGRTEPAEPAPAEPSGPAKPSASGTPAKPAPKPKPKPSKPKASPSRTATPTAAPSRTPEPPAPAPSSPTDTLAREAAVEAEVLKLVNDERAKAGLGALAANSALTGLAEAFSDDMAARGFFSHTDPDGRSPWDRAARAGVTGLGAENIGRGQADAAAVLAAWMDSPENRANILNPGFTTFGAGVHLGPGGPWWTMEFGG</sequence>
<dbReference type="RefSeq" id="WP_249491153.1">
    <property type="nucleotide sequence ID" value="NZ_JAMCCK010000029.1"/>
</dbReference>
<dbReference type="InterPro" id="IPR014044">
    <property type="entry name" value="CAP_dom"/>
</dbReference>
<keyword evidence="5" id="KW-1185">Reference proteome</keyword>